<dbReference type="InterPro" id="IPR007621">
    <property type="entry name" value="TPM_dom"/>
</dbReference>
<dbReference type="OrthoDB" id="5683663at2"/>
<gene>
    <name evidence="2" type="ORF">AYR66_20545</name>
</gene>
<dbReference type="Proteomes" id="UP000197535">
    <property type="component" value="Unassembled WGS sequence"/>
</dbReference>
<organism evidence="2 3">
    <name type="scientific">Noviherbaspirillum denitrificans</name>
    <dbReference type="NCBI Taxonomy" id="1968433"/>
    <lineage>
        <taxon>Bacteria</taxon>
        <taxon>Pseudomonadati</taxon>
        <taxon>Pseudomonadota</taxon>
        <taxon>Betaproteobacteria</taxon>
        <taxon>Burkholderiales</taxon>
        <taxon>Oxalobacteraceae</taxon>
        <taxon>Noviherbaspirillum</taxon>
    </lineage>
</organism>
<feature type="domain" description="TPM" evidence="1">
    <location>
        <begin position="21"/>
        <end position="143"/>
    </location>
</feature>
<keyword evidence="3" id="KW-1185">Reference proteome</keyword>
<dbReference type="Gene3D" id="3.10.310.50">
    <property type="match status" value="1"/>
</dbReference>
<comment type="caution">
    <text evidence="2">The sequence shown here is derived from an EMBL/GenBank/DDBJ whole genome shotgun (WGS) entry which is preliminary data.</text>
</comment>
<accession>A0A254TFU9</accession>
<evidence type="ECO:0000259" key="1">
    <source>
        <dbReference type="Pfam" id="PF04536"/>
    </source>
</evidence>
<sequence>MTTLSRIFRHLTTTTGFGRRMFPETTLKAIEEAIADGEKRHRAEVRLIVEPALSIFAVLGGQTPRERARELFAHYGVWDTEENCGVLVYINLADHQVEIVADRGIGRTVAAQDWQAVCRTMTQGFARRDYHDSVMAALAQLNALLQEHYPDDGSTRNQLADRPVLL</sequence>
<proteinExistence type="predicted"/>
<dbReference type="RefSeq" id="WP_088708373.1">
    <property type="nucleotide sequence ID" value="NZ_LSTO01000001.1"/>
</dbReference>
<protein>
    <recommendedName>
        <fullName evidence="1">TPM domain-containing protein</fullName>
    </recommendedName>
</protein>
<dbReference type="AlphaFoldDB" id="A0A254TFU9"/>
<name>A0A254TFU9_9BURK</name>
<dbReference type="Pfam" id="PF04536">
    <property type="entry name" value="TPM_phosphatase"/>
    <property type="match status" value="1"/>
</dbReference>
<reference evidence="2 3" key="1">
    <citation type="submission" date="2016-02" db="EMBL/GenBank/DDBJ databases">
        <authorList>
            <person name="Wen L."/>
            <person name="He K."/>
            <person name="Yang H."/>
        </authorList>
    </citation>
    <scope>NUCLEOTIDE SEQUENCE [LARGE SCALE GENOMIC DNA]</scope>
    <source>
        <strain evidence="2 3">TSA40</strain>
    </source>
</reference>
<dbReference type="EMBL" id="LSTO01000001">
    <property type="protein sequence ID" value="OWW21521.1"/>
    <property type="molecule type" value="Genomic_DNA"/>
</dbReference>
<dbReference type="PANTHER" id="PTHR30373">
    <property type="entry name" value="UPF0603 PROTEIN YGCG"/>
    <property type="match status" value="1"/>
</dbReference>
<dbReference type="PANTHER" id="PTHR30373:SF8">
    <property type="entry name" value="BLL7265 PROTEIN"/>
    <property type="match status" value="1"/>
</dbReference>
<evidence type="ECO:0000313" key="3">
    <source>
        <dbReference type="Proteomes" id="UP000197535"/>
    </source>
</evidence>
<evidence type="ECO:0000313" key="2">
    <source>
        <dbReference type="EMBL" id="OWW21521.1"/>
    </source>
</evidence>